<reference evidence="1 2" key="1">
    <citation type="journal article" date="2016" name="Mol. Biol. Evol.">
        <title>Comparative Genomics of Early-Diverging Mushroom-Forming Fungi Provides Insights into the Origins of Lignocellulose Decay Capabilities.</title>
        <authorList>
            <person name="Nagy L.G."/>
            <person name="Riley R."/>
            <person name="Tritt A."/>
            <person name="Adam C."/>
            <person name="Daum C."/>
            <person name="Floudas D."/>
            <person name="Sun H."/>
            <person name="Yadav J.S."/>
            <person name="Pangilinan J."/>
            <person name="Larsson K.H."/>
            <person name="Matsuura K."/>
            <person name="Barry K."/>
            <person name="Labutti K."/>
            <person name="Kuo R."/>
            <person name="Ohm R.A."/>
            <person name="Bhattacharya S.S."/>
            <person name="Shirouzu T."/>
            <person name="Yoshinaga Y."/>
            <person name="Martin F.M."/>
            <person name="Grigoriev I.V."/>
            <person name="Hibbett D.S."/>
        </authorList>
    </citation>
    <scope>NUCLEOTIDE SEQUENCE [LARGE SCALE GENOMIC DNA]</scope>
    <source>
        <strain evidence="1 2">TUFC12733</strain>
    </source>
</reference>
<gene>
    <name evidence="1" type="ORF">CALVIDRAFT_602996</name>
</gene>
<proteinExistence type="predicted"/>
<organism evidence="1 2">
    <name type="scientific">Calocera viscosa (strain TUFC12733)</name>
    <dbReference type="NCBI Taxonomy" id="1330018"/>
    <lineage>
        <taxon>Eukaryota</taxon>
        <taxon>Fungi</taxon>
        <taxon>Dikarya</taxon>
        <taxon>Basidiomycota</taxon>
        <taxon>Agaricomycotina</taxon>
        <taxon>Dacrymycetes</taxon>
        <taxon>Dacrymycetales</taxon>
        <taxon>Dacrymycetaceae</taxon>
        <taxon>Calocera</taxon>
    </lineage>
</organism>
<keyword evidence="2" id="KW-1185">Reference proteome</keyword>
<dbReference type="EMBL" id="KV417343">
    <property type="protein sequence ID" value="KZO90406.1"/>
    <property type="molecule type" value="Genomic_DNA"/>
</dbReference>
<dbReference type="OrthoDB" id="3402234at2759"/>
<evidence type="ECO:0000313" key="2">
    <source>
        <dbReference type="Proteomes" id="UP000076738"/>
    </source>
</evidence>
<dbReference type="Proteomes" id="UP000076738">
    <property type="component" value="Unassembled WGS sequence"/>
</dbReference>
<accession>A0A167GCD9</accession>
<name>A0A167GCD9_CALVF</name>
<sequence length="198" mass="22359">MDIAHRRSQHVLYHRQLSNWPFMNLPPMVLIGYEVTYNALWNYSIQSGLCHYPNPPNMAELCSSLTARLGTDVVIVRMIDSDAEMSTPLRFFLCPRGFTKEVYPFSAIDLVKLEQQFHADAARIPDAFKRLPELIEVVDGQLGHFMLTGPVEDIETYGDEDMDDTLAGWIQPFSQMRLSDELLGPTGAAPSVRGVMPL</sequence>
<evidence type="ECO:0000313" key="1">
    <source>
        <dbReference type="EMBL" id="KZO90406.1"/>
    </source>
</evidence>
<dbReference type="AlphaFoldDB" id="A0A167GCD9"/>
<protein>
    <submittedName>
        <fullName evidence="1">Uncharacterized protein</fullName>
    </submittedName>
</protein>